<feature type="region of interest" description="Disordered" evidence="1">
    <location>
        <begin position="425"/>
        <end position="457"/>
    </location>
</feature>
<feature type="compositionally biased region" description="Polar residues" evidence="1">
    <location>
        <begin position="399"/>
        <end position="408"/>
    </location>
</feature>
<feature type="region of interest" description="Disordered" evidence="1">
    <location>
        <begin position="115"/>
        <end position="136"/>
    </location>
</feature>
<gene>
    <name evidence="2" type="ORF">PCON_10597</name>
</gene>
<feature type="compositionally biased region" description="Basic and acidic residues" evidence="1">
    <location>
        <begin position="525"/>
        <end position="544"/>
    </location>
</feature>
<evidence type="ECO:0000313" key="3">
    <source>
        <dbReference type="Proteomes" id="UP000018144"/>
    </source>
</evidence>
<accession>U4LGV2</accession>
<protein>
    <submittedName>
        <fullName evidence="2">Uncharacterized protein</fullName>
    </submittedName>
</protein>
<feature type="compositionally biased region" description="Pro residues" evidence="1">
    <location>
        <begin position="119"/>
        <end position="136"/>
    </location>
</feature>
<feature type="compositionally biased region" description="Basic and acidic residues" evidence="1">
    <location>
        <begin position="607"/>
        <end position="628"/>
    </location>
</feature>
<dbReference type="EMBL" id="HF935585">
    <property type="protein sequence ID" value="CCX31314.1"/>
    <property type="molecule type" value="Genomic_DNA"/>
</dbReference>
<reference evidence="2 3" key="1">
    <citation type="journal article" date="2013" name="PLoS Genet.">
        <title>The genome and development-dependent transcriptomes of Pyronema confluens: a window into fungal evolution.</title>
        <authorList>
            <person name="Traeger S."/>
            <person name="Altegoer F."/>
            <person name="Freitag M."/>
            <person name="Gabaldon T."/>
            <person name="Kempken F."/>
            <person name="Kumar A."/>
            <person name="Marcet-Houben M."/>
            <person name="Poggeler S."/>
            <person name="Stajich J.E."/>
            <person name="Nowrousian M."/>
        </authorList>
    </citation>
    <scope>NUCLEOTIDE SEQUENCE [LARGE SCALE GENOMIC DNA]</scope>
    <source>
        <strain evidence="3">CBS 100304</strain>
        <tissue evidence="2">Vegetative mycelium</tissue>
    </source>
</reference>
<feature type="compositionally biased region" description="Polar residues" evidence="1">
    <location>
        <begin position="280"/>
        <end position="296"/>
    </location>
</feature>
<feature type="compositionally biased region" description="Basic residues" evidence="1">
    <location>
        <begin position="64"/>
        <end position="74"/>
    </location>
</feature>
<proteinExistence type="predicted"/>
<feature type="region of interest" description="Disordered" evidence="1">
    <location>
        <begin position="525"/>
        <end position="547"/>
    </location>
</feature>
<dbReference type="OMA" id="PEIEMER"/>
<sequence>MSSFLRRSKSSRDPRRQALSRDQQQDEFGTPPPLPLSQLSDLPFRSQYPVYSESITPPQEYSKRTPRKLTRRKSISSVRESIMLVGHLPDTWEQPATANPISASEMKKRTSIFFGLSSPSPPLPTTPVPTKKAPPPPIRLSAFPFPARSPEYPIGVALGSPSAALAGAFINRPAFESVDTLSSGKKTQKNSPAFFLPAKPFGVTTHVEANNHKSGWKRIKGIFSRKPSVAGEKAEKAAQKAEKRTHSRSKSQAQLRPASSKSNVQSRPSSRIQSRHAPSLSETSQTSLPSVASQVSLASRTTTPDLIEHLTVPPASGRHWWSTNKEPVKTPHLDVDIPGVEMERYSVMFGNILPPSEKSSLFARRRSREAPADITFSDHDCDEAQDALAALTANTSRPALKRSTTVGSHLSPRSPLGCLESNLRRISSESRRSGTSITPVPSPGLGRSNTFAADGRRGGLLTISPQEQYLITPSPPEEYPASAVSRISEESSIATPTGSFEEGDDRWLASRDSFEDHEPAWEMVTKESLREGSKKSEESARIEPEMDPLAKAAEISIARQISLSQKQLLIPVVPKNMRLVSRRSMKEVQRRETVRKRRSNTMPGKLVEQKGKEEDDDWDGKKRGVVEI</sequence>
<name>U4LGV2_PYROM</name>
<keyword evidence="3" id="KW-1185">Reference proteome</keyword>
<dbReference type="OrthoDB" id="5404004at2759"/>
<feature type="region of interest" description="Disordered" evidence="1">
    <location>
        <begin position="227"/>
        <end position="296"/>
    </location>
</feature>
<evidence type="ECO:0000313" key="2">
    <source>
        <dbReference type="EMBL" id="CCX31314.1"/>
    </source>
</evidence>
<evidence type="ECO:0000256" key="1">
    <source>
        <dbReference type="SAM" id="MobiDB-lite"/>
    </source>
</evidence>
<feature type="compositionally biased region" description="Polar residues" evidence="1">
    <location>
        <begin position="250"/>
        <end position="272"/>
    </location>
</feature>
<feature type="region of interest" description="Disordered" evidence="1">
    <location>
        <begin position="399"/>
        <end position="418"/>
    </location>
</feature>
<dbReference type="AlphaFoldDB" id="U4LGV2"/>
<feature type="region of interest" description="Disordered" evidence="1">
    <location>
        <begin position="1"/>
        <end position="76"/>
    </location>
</feature>
<feature type="region of interest" description="Disordered" evidence="1">
    <location>
        <begin position="581"/>
        <end position="628"/>
    </location>
</feature>
<organism evidence="2 3">
    <name type="scientific">Pyronema omphalodes (strain CBS 100304)</name>
    <name type="common">Pyronema confluens</name>
    <dbReference type="NCBI Taxonomy" id="1076935"/>
    <lineage>
        <taxon>Eukaryota</taxon>
        <taxon>Fungi</taxon>
        <taxon>Dikarya</taxon>
        <taxon>Ascomycota</taxon>
        <taxon>Pezizomycotina</taxon>
        <taxon>Pezizomycetes</taxon>
        <taxon>Pezizales</taxon>
        <taxon>Pyronemataceae</taxon>
        <taxon>Pyronema</taxon>
    </lineage>
</organism>
<dbReference type="Proteomes" id="UP000018144">
    <property type="component" value="Unassembled WGS sequence"/>
</dbReference>
<feature type="compositionally biased region" description="Basic and acidic residues" evidence="1">
    <location>
        <begin position="232"/>
        <end position="244"/>
    </location>
</feature>